<name>A0A668SUX8_OREAU</name>
<protein>
    <submittedName>
        <fullName evidence="1">Uncharacterized protein</fullName>
    </submittedName>
</protein>
<keyword evidence="2" id="KW-1185">Reference proteome</keyword>
<sequence length="74" mass="8268">KVGDWPIIIAHCGLRFSMTPRVHTSLVKLSLSYRRAYFCDCPLCMPNILGPDTNPKCSGRLLSTGILIYNLKNS</sequence>
<dbReference type="Ensembl" id="ENSOABT00000019069.2">
    <property type="protein sequence ID" value="ENSOABP00000018504.2"/>
    <property type="gene ID" value="ENSOABG00000009019.2"/>
</dbReference>
<proteinExistence type="predicted"/>
<reference evidence="1" key="2">
    <citation type="submission" date="2025-09" db="UniProtKB">
        <authorList>
            <consortium name="Ensembl"/>
        </authorList>
    </citation>
    <scope>IDENTIFICATION</scope>
</reference>
<dbReference type="Proteomes" id="UP000472276">
    <property type="component" value="Unassembled WGS sequence"/>
</dbReference>
<evidence type="ECO:0000313" key="2">
    <source>
        <dbReference type="Proteomes" id="UP000472276"/>
    </source>
</evidence>
<organism evidence="1 2">
    <name type="scientific">Oreochromis aureus</name>
    <name type="common">Israeli tilapia</name>
    <name type="synonym">Chromis aureus</name>
    <dbReference type="NCBI Taxonomy" id="47969"/>
    <lineage>
        <taxon>Eukaryota</taxon>
        <taxon>Metazoa</taxon>
        <taxon>Chordata</taxon>
        <taxon>Craniata</taxon>
        <taxon>Vertebrata</taxon>
        <taxon>Euteleostomi</taxon>
        <taxon>Actinopterygii</taxon>
        <taxon>Neopterygii</taxon>
        <taxon>Teleostei</taxon>
        <taxon>Neoteleostei</taxon>
        <taxon>Acanthomorphata</taxon>
        <taxon>Ovalentaria</taxon>
        <taxon>Cichlomorphae</taxon>
        <taxon>Cichliformes</taxon>
        <taxon>Cichlidae</taxon>
        <taxon>African cichlids</taxon>
        <taxon>Pseudocrenilabrinae</taxon>
        <taxon>Oreochromini</taxon>
        <taxon>Oreochromis</taxon>
    </lineage>
</organism>
<evidence type="ECO:0000313" key="1">
    <source>
        <dbReference type="Ensembl" id="ENSOABP00000018504.2"/>
    </source>
</evidence>
<accession>A0A668SUX8</accession>
<dbReference type="AlphaFoldDB" id="A0A668SUX8"/>
<reference evidence="1" key="1">
    <citation type="submission" date="2025-08" db="UniProtKB">
        <authorList>
            <consortium name="Ensembl"/>
        </authorList>
    </citation>
    <scope>IDENTIFICATION</scope>
</reference>